<dbReference type="InterPro" id="IPR017896">
    <property type="entry name" value="4Fe4S_Fe-S-bd"/>
</dbReference>
<dbReference type="PROSITE" id="PS00198">
    <property type="entry name" value="4FE4S_FER_1"/>
    <property type="match status" value="1"/>
</dbReference>
<reference evidence="5" key="2">
    <citation type="journal article" date="2021" name="PeerJ">
        <title>Extensive microbial diversity within the chicken gut microbiome revealed by metagenomics and culture.</title>
        <authorList>
            <person name="Gilroy R."/>
            <person name="Ravi A."/>
            <person name="Getino M."/>
            <person name="Pursley I."/>
            <person name="Horton D.L."/>
            <person name="Alikhan N.F."/>
            <person name="Baker D."/>
            <person name="Gharbi K."/>
            <person name="Hall N."/>
            <person name="Watson M."/>
            <person name="Adriaenssens E.M."/>
            <person name="Foster-Nyarko E."/>
            <person name="Jarju S."/>
            <person name="Secka A."/>
            <person name="Antonio M."/>
            <person name="Oren A."/>
            <person name="Chaudhuri R.R."/>
            <person name="La Ragione R."/>
            <person name="Hildebrand F."/>
            <person name="Pallen M.J."/>
        </authorList>
    </citation>
    <scope>NUCLEOTIDE SEQUENCE</scope>
    <source>
        <strain evidence="5">ChiSjej4B22-8349</strain>
    </source>
</reference>
<organism evidence="5 6">
    <name type="scientific">Candidatus Allocopromorpha excrementipullorum</name>
    <dbReference type="NCBI Taxonomy" id="2840743"/>
    <lineage>
        <taxon>Bacteria</taxon>
        <taxon>Bacillati</taxon>
        <taxon>Bacillota</taxon>
        <taxon>Clostridia</taxon>
        <taxon>Eubacteriales</taxon>
        <taxon>Eubacteriaceae</taxon>
        <taxon>Eubacteriaceae incertae sedis</taxon>
        <taxon>Candidatus Allocopromorpha</taxon>
    </lineage>
</organism>
<keyword evidence="2" id="KW-0408">Iron</keyword>
<name>A0A9D1STH5_9FIRM</name>
<dbReference type="GO" id="GO:0046872">
    <property type="term" value="F:metal ion binding"/>
    <property type="evidence" value="ECO:0007669"/>
    <property type="project" value="UniProtKB-KW"/>
</dbReference>
<dbReference type="PANTHER" id="PTHR42827">
    <property type="entry name" value="IRON-SULFUR CLUSTER-BINDING PROTEIN-RELATED"/>
    <property type="match status" value="1"/>
</dbReference>
<reference evidence="5" key="1">
    <citation type="submission" date="2020-10" db="EMBL/GenBank/DDBJ databases">
        <authorList>
            <person name="Gilroy R."/>
        </authorList>
    </citation>
    <scope>NUCLEOTIDE SEQUENCE</scope>
    <source>
        <strain evidence="5">ChiSjej4B22-8349</strain>
    </source>
</reference>
<accession>A0A9D1STH5</accession>
<dbReference type="Proteomes" id="UP000824130">
    <property type="component" value="Unassembled WGS sequence"/>
</dbReference>
<feature type="domain" description="4Fe-4S ferredoxin-type" evidence="4">
    <location>
        <begin position="150"/>
        <end position="180"/>
    </location>
</feature>
<evidence type="ECO:0000256" key="2">
    <source>
        <dbReference type="ARBA" id="ARBA00023004"/>
    </source>
</evidence>
<dbReference type="PANTHER" id="PTHR42827:SF1">
    <property type="entry name" value="IRON-SULFUR CLUSTER-BINDING PROTEIN"/>
    <property type="match status" value="1"/>
</dbReference>
<evidence type="ECO:0000259" key="4">
    <source>
        <dbReference type="PROSITE" id="PS51379"/>
    </source>
</evidence>
<dbReference type="SUPFAM" id="SSF46548">
    <property type="entry name" value="alpha-helical ferredoxin"/>
    <property type="match status" value="1"/>
</dbReference>
<dbReference type="GO" id="GO:0051536">
    <property type="term" value="F:iron-sulfur cluster binding"/>
    <property type="evidence" value="ECO:0007669"/>
    <property type="project" value="UniProtKB-KW"/>
</dbReference>
<proteinExistence type="predicted"/>
<evidence type="ECO:0000256" key="1">
    <source>
        <dbReference type="ARBA" id="ARBA00022723"/>
    </source>
</evidence>
<dbReference type="AlphaFoldDB" id="A0A9D1STH5"/>
<keyword evidence="1" id="KW-0479">Metal-binding</keyword>
<comment type="caution">
    <text evidence="5">The sequence shown here is derived from an EMBL/GenBank/DDBJ whole genome shotgun (WGS) entry which is preliminary data.</text>
</comment>
<dbReference type="PROSITE" id="PS51379">
    <property type="entry name" value="4FE4S_FER_2"/>
    <property type="match status" value="1"/>
</dbReference>
<evidence type="ECO:0000313" key="5">
    <source>
        <dbReference type="EMBL" id="HIU95198.1"/>
    </source>
</evidence>
<protein>
    <submittedName>
        <fullName evidence="5">Epoxyqueuosine reductase</fullName>
    </submittedName>
</protein>
<dbReference type="EMBL" id="DVOB01000010">
    <property type="protein sequence ID" value="HIU95198.1"/>
    <property type="molecule type" value="Genomic_DNA"/>
</dbReference>
<gene>
    <name evidence="5" type="ORF">IAD25_00610</name>
</gene>
<evidence type="ECO:0000313" key="6">
    <source>
        <dbReference type="Proteomes" id="UP000824130"/>
    </source>
</evidence>
<dbReference type="Gene3D" id="3.30.70.20">
    <property type="match status" value="1"/>
</dbReference>
<keyword evidence="3" id="KW-0411">Iron-sulfur</keyword>
<dbReference type="InterPro" id="IPR017900">
    <property type="entry name" value="4Fe4S_Fe_S_CS"/>
</dbReference>
<evidence type="ECO:0000256" key="3">
    <source>
        <dbReference type="ARBA" id="ARBA00023014"/>
    </source>
</evidence>
<sequence length="231" mass="25446">MDAEKLKRELFSLLTKKGAKLMGVADLSRIVDGVMRTGVSVAVPVPKNIVKDLQTAPTKEYYDAYYALNAMLDGIVTCGAGFLREKGYEACANTTKIVKLDDNWRTPLPHKTVATRAGLGWIGKNCLLVTERYGGAVRLSSLVTDAPLPVGTPIDDSRCGGCTVCVAKCPGKALTGVLWNRDRSREELFRKEACWEMQVRRMKEATGIETDLCGLCFAVCPYTQRYLKRQA</sequence>
<dbReference type="Pfam" id="PF13484">
    <property type="entry name" value="Fer4_16"/>
    <property type="match status" value="1"/>
</dbReference>